<dbReference type="Pfam" id="PF02984">
    <property type="entry name" value="Cyclin_C"/>
    <property type="match status" value="1"/>
</dbReference>
<keyword evidence="2" id="KW-0132">Cell division</keyword>
<keyword evidence="10" id="KW-1185">Reference proteome</keyword>
<dbReference type="SMART" id="SM01332">
    <property type="entry name" value="Cyclin_C"/>
    <property type="match status" value="1"/>
</dbReference>
<feature type="region of interest" description="Disordered" evidence="6">
    <location>
        <begin position="80"/>
        <end position="159"/>
    </location>
</feature>
<evidence type="ECO:0000259" key="8">
    <source>
        <dbReference type="SMART" id="SM01332"/>
    </source>
</evidence>
<dbReference type="Gene3D" id="1.10.472.10">
    <property type="entry name" value="Cyclin-like"/>
    <property type="match status" value="2"/>
</dbReference>
<dbReference type="InterPro" id="IPR036915">
    <property type="entry name" value="Cyclin-like_sf"/>
</dbReference>
<sequence>MPPVRTARQRAATNENDENTAPARLTRAKAAGTGPHDELSDGMVKKALATKKATNSAATAAAAKTKRAALADVGNVMKADAPTDKKKTISAKTALGPKSNNGIQKATRTNPTRPLVSKDAASKKSADLKRTSSQVNAVERATKKRVTEPEQMPKEDVDTEEIAAENVKPAIVTVTETTVTTKVEVQEPRVEVVEEPEVPDLDLEDLEDPLMVAEYAVEIFEYLHDLELSTMANPDYMTHQDHVDWSDRDILNDWLVQVHQRFQLLPETFYLAINIIDRFLSTKIVQLDKLQLVGITALFIASKYEEVISPHITNFSYMAKDYPDSEILAAERFVLQALNYNLSYPNPLNFLRRISKADNYDIQTRTLGKYLLEISMMDHRFLDFPPSQCAAAAMYMSRMILNRGEWDATLVHYSGYTEDELMPLFELLLDYCSGDIRHEAFDTKYASKKFLKASLVIRQWSERYLIKCRKMAALGSAK</sequence>
<proteinExistence type="inferred from homology"/>
<dbReference type="FunFam" id="1.10.472.10:FF:000005">
    <property type="entry name" value="G2/mitotic-specific cyclin B"/>
    <property type="match status" value="1"/>
</dbReference>
<dbReference type="InterPro" id="IPR013763">
    <property type="entry name" value="Cyclin-like_dom"/>
</dbReference>
<dbReference type="EMBL" id="CAJPDQ010000002">
    <property type="protein sequence ID" value="CAF9905593.1"/>
    <property type="molecule type" value="Genomic_DNA"/>
</dbReference>
<keyword evidence="3 5" id="KW-0195">Cyclin</keyword>
<dbReference type="InterPro" id="IPR004367">
    <property type="entry name" value="Cyclin_C-dom"/>
</dbReference>
<dbReference type="SUPFAM" id="SSF47954">
    <property type="entry name" value="Cyclin-like"/>
    <property type="match status" value="2"/>
</dbReference>
<evidence type="ECO:0000313" key="9">
    <source>
        <dbReference type="EMBL" id="CAF9905593.1"/>
    </source>
</evidence>
<comment type="caution">
    <text evidence="9">The sequence shown here is derived from an EMBL/GenBank/DDBJ whole genome shotgun (WGS) entry which is preliminary data.</text>
</comment>
<name>A0A8H3EJD2_9LECA</name>
<feature type="domain" description="Cyclin-like" evidence="7">
    <location>
        <begin position="349"/>
        <end position="430"/>
    </location>
</feature>
<feature type="domain" description="Cyclin-like" evidence="7">
    <location>
        <begin position="253"/>
        <end position="336"/>
    </location>
</feature>
<dbReference type="PIRSF" id="PIRSF001771">
    <property type="entry name" value="Cyclin_A_B_D_E"/>
    <property type="match status" value="1"/>
</dbReference>
<dbReference type="InterPro" id="IPR039361">
    <property type="entry name" value="Cyclin"/>
</dbReference>
<dbReference type="SMART" id="SM00385">
    <property type="entry name" value="CYCLIN"/>
    <property type="match status" value="2"/>
</dbReference>
<evidence type="ECO:0000256" key="1">
    <source>
        <dbReference type="ARBA" id="ARBA00006955"/>
    </source>
</evidence>
<comment type="similarity">
    <text evidence="1">Belongs to the cyclin family. Cyclin AB subfamily.</text>
</comment>
<dbReference type="GO" id="GO:0051301">
    <property type="term" value="P:cell division"/>
    <property type="evidence" value="ECO:0007669"/>
    <property type="project" value="UniProtKB-KW"/>
</dbReference>
<dbReference type="InterPro" id="IPR048258">
    <property type="entry name" value="Cyclins_cyclin-box"/>
</dbReference>
<dbReference type="AlphaFoldDB" id="A0A8H3EJD2"/>
<feature type="compositionally biased region" description="Polar residues" evidence="6">
    <location>
        <begin position="98"/>
        <end position="112"/>
    </location>
</feature>
<feature type="domain" description="Cyclin C-terminal" evidence="8">
    <location>
        <begin position="345"/>
        <end position="459"/>
    </location>
</feature>
<feature type="region of interest" description="Disordered" evidence="6">
    <location>
        <begin position="1"/>
        <end position="41"/>
    </location>
</feature>
<dbReference type="InterPro" id="IPR006671">
    <property type="entry name" value="Cyclin_N"/>
</dbReference>
<evidence type="ECO:0000256" key="3">
    <source>
        <dbReference type="ARBA" id="ARBA00023127"/>
    </source>
</evidence>
<dbReference type="PANTHER" id="PTHR10177">
    <property type="entry name" value="CYCLINS"/>
    <property type="match status" value="1"/>
</dbReference>
<keyword evidence="4" id="KW-0131">Cell cycle</keyword>
<dbReference type="GO" id="GO:0016538">
    <property type="term" value="F:cyclin-dependent protein serine/threonine kinase regulator activity"/>
    <property type="evidence" value="ECO:0007669"/>
    <property type="project" value="InterPro"/>
</dbReference>
<evidence type="ECO:0000256" key="4">
    <source>
        <dbReference type="ARBA" id="ARBA00023306"/>
    </source>
</evidence>
<dbReference type="Pfam" id="PF00134">
    <property type="entry name" value="Cyclin_N"/>
    <property type="match status" value="1"/>
</dbReference>
<feature type="compositionally biased region" description="Basic and acidic residues" evidence="6">
    <location>
        <begin position="145"/>
        <end position="156"/>
    </location>
</feature>
<reference evidence="9" key="1">
    <citation type="submission" date="2021-03" db="EMBL/GenBank/DDBJ databases">
        <authorList>
            <person name="Tagirdzhanova G."/>
        </authorList>
    </citation>
    <scope>NUCLEOTIDE SEQUENCE</scope>
</reference>
<evidence type="ECO:0000313" key="10">
    <source>
        <dbReference type="Proteomes" id="UP000664169"/>
    </source>
</evidence>
<organism evidence="9 10">
    <name type="scientific">Gomphillus americanus</name>
    <dbReference type="NCBI Taxonomy" id="1940652"/>
    <lineage>
        <taxon>Eukaryota</taxon>
        <taxon>Fungi</taxon>
        <taxon>Dikarya</taxon>
        <taxon>Ascomycota</taxon>
        <taxon>Pezizomycotina</taxon>
        <taxon>Lecanoromycetes</taxon>
        <taxon>OSLEUM clade</taxon>
        <taxon>Ostropomycetidae</taxon>
        <taxon>Ostropales</taxon>
        <taxon>Graphidaceae</taxon>
        <taxon>Gomphilloideae</taxon>
        <taxon>Gomphillus</taxon>
    </lineage>
</organism>
<dbReference type="PROSITE" id="PS00292">
    <property type="entry name" value="CYCLINS"/>
    <property type="match status" value="1"/>
</dbReference>
<evidence type="ECO:0000256" key="5">
    <source>
        <dbReference type="RuleBase" id="RU000383"/>
    </source>
</evidence>
<dbReference type="GO" id="GO:0044772">
    <property type="term" value="P:mitotic cell cycle phase transition"/>
    <property type="evidence" value="ECO:0007669"/>
    <property type="project" value="InterPro"/>
</dbReference>
<accession>A0A8H3EJD2</accession>
<dbReference type="OrthoDB" id="5590282at2759"/>
<dbReference type="Proteomes" id="UP000664169">
    <property type="component" value="Unassembled WGS sequence"/>
</dbReference>
<evidence type="ECO:0000259" key="7">
    <source>
        <dbReference type="SMART" id="SM00385"/>
    </source>
</evidence>
<dbReference type="CDD" id="cd20512">
    <property type="entry name" value="CYCLIN_CLBs_yeast_rpt2"/>
    <property type="match status" value="1"/>
</dbReference>
<gene>
    <name evidence="9" type="ORF">GOMPHAMPRED_003277</name>
</gene>
<dbReference type="InterPro" id="IPR046965">
    <property type="entry name" value="Cyclin_A/B-like"/>
</dbReference>
<evidence type="ECO:0000256" key="6">
    <source>
        <dbReference type="SAM" id="MobiDB-lite"/>
    </source>
</evidence>
<feature type="compositionally biased region" description="Basic and acidic residues" evidence="6">
    <location>
        <begin position="120"/>
        <end position="130"/>
    </location>
</feature>
<evidence type="ECO:0000256" key="2">
    <source>
        <dbReference type="ARBA" id="ARBA00022618"/>
    </source>
</evidence>
<protein>
    <recommendedName>
        <fullName evidence="11">Cyclin N-terminal domain-containing protein</fullName>
    </recommendedName>
</protein>
<evidence type="ECO:0008006" key="11">
    <source>
        <dbReference type="Google" id="ProtNLM"/>
    </source>
</evidence>